<feature type="region of interest" description="Disordered" evidence="1">
    <location>
        <begin position="497"/>
        <end position="521"/>
    </location>
</feature>
<keyword evidence="4" id="KW-1185">Reference proteome</keyword>
<dbReference type="PANTHER" id="PTHR31672:SF2">
    <property type="entry name" value="F-BOX DOMAIN-CONTAINING PROTEIN"/>
    <property type="match status" value="1"/>
</dbReference>
<dbReference type="SMART" id="SM00256">
    <property type="entry name" value="FBOX"/>
    <property type="match status" value="1"/>
</dbReference>
<name>A0A176WMK5_MARPO</name>
<comment type="caution">
    <text evidence="3">The sequence shown here is derived from an EMBL/GenBank/DDBJ whole genome shotgun (WGS) entry which is preliminary data.</text>
</comment>
<dbReference type="Proteomes" id="UP000077202">
    <property type="component" value="Unassembled WGS sequence"/>
</dbReference>
<evidence type="ECO:0000313" key="4">
    <source>
        <dbReference type="Proteomes" id="UP000077202"/>
    </source>
</evidence>
<dbReference type="Pfam" id="PF12937">
    <property type="entry name" value="F-box-like"/>
    <property type="match status" value="1"/>
</dbReference>
<feature type="region of interest" description="Disordered" evidence="1">
    <location>
        <begin position="434"/>
        <end position="475"/>
    </location>
</feature>
<reference evidence="3" key="1">
    <citation type="submission" date="2016-03" db="EMBL/GenBank/DDBJ databases">
        <title>Mechanisms controlling the formation of the plant cell surface in tip-growing cells are functionally conserved among land plants.</title>
        <authorList>
            <person name="Honkanen S."/>
            <person name="Jones V.A."/>
            <person name="Morieri G."/>
            <person name="Champion C."/>
            <person name="Hetherington A.J."/>
            <person name="Kelly S."/>
            <person name="Saint-Marcoux D."/>
            <person name="Proust H."/>
            <person name="Prescott H."/>
            <person name="Dolan L."/>
        </authorList>
    </citation>
    <scope>NUCLEOTIDE SEQUENCE [LARGE SCALE GENOMIC DNA]</scope>
    <source>
        <tissue evidence="3">Whole gametophyte</tissue>
    </source>
</reference>
<dbReference type="EMBL" id="LVLJ01000592">
    <property type="protein sequence ID" value="OAE33665.1"/>
    <property type="molecule type" value="Genomic_DNA"/>
</dbReference>
<proteinExistence type="predicted"/>
<feature type="compositionally biased region" description="Polar residues" evidence="1">
    <location>
        <begin position="434"/>
        <end position="444"/>
    </location>
</feature>
<dbReference type="InterPro" id="IPR036047">
    <property type="entry name" value="F-box-like_dom_sf"/>
</dbReference>
<evidence type="ECO:0000256" key="1">
    <source>
        <dbReference type="SAM" id="MobiDB-lite"/>
    </source>
</evidence>
<feature type="domain" description="F-box" evidence="2">
    <location>
        <begin position="34"/>
        <end position="76"/>
    </location>
</feature>
<gene>
    <name evidence="3" type="ORF">AXG93_4689s1520</name>
</gene>
<dbReference type="InterPro" id="IPR050796">
    <property type="entry name" value="SCF_F-box_component"/>
</dbReference>
<feature type="compositionally biased region" description="Basic residues" evidence="1">
    <location>
        <begin position="512"/>
        <end position="521"/>
    </location>
</feature>
<dbReference type="SUPFAM" id="SSF81383">
    <property type="entry name" value="F-box domain"/>
    <property type="match status" value="1"/>
</dbReference>
<dbReference type="AlphaFoldDB" id="A0A176WMK5"/>
<dbReference type="PANTHER" id="PTHR31672">
    <property type="entry name" value="BNACNNG10540D PROTEIN"/>
    <property type="match status" value="1"/>
</dbReference>
<evidence type="ECO:0000313" key="3">
    <source>
        <dbReference type="EMBL" id="OAE33665.1"/>
    </source>
</evidence>
<accession>A0A176WMK5</accession>
<organism evidence="3 4">
    <name type="scientific">Marchantia polymorpha subsp. ruderalis</name>
    <dbReference type="NCBI Taxonomy" id="1480154"/>
    <lineage>
        <taxon>Eukaryota</taxon>
        <taxon>Viridiplantae</taxon>
        <taxon>Streptophyta</taxon>
        <taxon>Embryophyta</taxon>
        <taxon>Marchantiophyta</taxon>
        <taxon>Marchantiopsida</taxon>
        <taxon>Marchantiidae</taxon>
        <taxon>Marchantiales</taxon>
        <taxon>Marchantiaceae</taxon>
        <taxon>Marchantia</taxon>
    </lineage>
</organism>
<dbReference type="Gene3D" id="1.20.1280.50">
    <property type="match status" value="1"/>
</dbReference>
<evidence type="ECO:0000259" key="2">
    <source>
        <dbReference type="SMART" id="SM00256"/>
    </source>
</evidence>
<dbReference type="InterPro" id="IPR001810">
    <property type="entry name" value="F-box_dom"/>
</dbReference>
<protein>
    <recommendedName>
        <fullName evidence="2">F-box domain-containing protein</fullName>
    </recommendedName>
</protein>
<sequence>MIQKSPHTHHPSKFVIAMVLETEESRPEEPWDTLPIDFLMKILRDHGLPVSTLVACRVVCKKWKEIVDGPDFRSKIWHKCVIVYDARTDGTAHFCCRNQWITKNITFPPKELVASDGGLLCFNEELSTEFVMYDPVPDKFLTLNVPYEIDGVATVLGGTIKWILVGLAVDKSTKSFKLLLGGVRSLYKLRSLMYDSTIGTWSWLAHRFPLSVRLGWQRGKSVACGGYLYWVEWDRLGYREGLVIFDLNEETWSVLERVMVFRLLQISHDLHMTECEKLQIAAYEGHVCLLAGKWYTVLHREDDPNSDLYFFDQNPMVRRLDGALIRRIRDVRHRTRIRTPRAPCFLEEVVDEHMVITASIEWTMERLTFFRLYAAGSSDAFFVFETSAVDLQVAKYCAESDLIYFLPVPTFRVVPESRFWRDPWCAMIPTPGVSTQHEWTTQPQRHLEEEEELEVPRGEAAPEAQAGGGEDVPEENLYLNCKDVARKVRSWKVGSTPKLKKLTPPLADVSAHRHSIGKSSK</sequence>